<keyword evidence="1" id="KW-0812">Transmembrane</keyword>
<evidence type="ECO:0000313" key="2">
    <source>
        <dbReference type="EMBL" id="KAJ4847002.1"/>
    </source>
</evidence>
<gene>
    <name evidence="2" type="ORF">Tsubulata_017729</name>
</gene>
<reference evidence="2" key="1">
    <citation type="submission" date="2022-02" db="EMBL/GenBank/DDBJ databases">
        <authorList>
            <person name="Henning P.M."/>
            <person name="McCubbin A.G."/>
            <person name="Shore J.S."/>
        </authorList>
    </citation>
    <scope>NUCLEOTIDE SEQUENCE</scope>
    <source>
        <strain evidence="2">F60SS</strain>
        <tissue evidence="2">Leaves</tissue>
    </source>
</reference>
<comment type="caution">
    <text evidence="2">The sequence shown here is derived from an EMBL/GenBank/DDBJ whole genome shotgun (WGS) entry which is preliminary data.</text>
</comment>
<dbReference type="AlphaFoldDB" id="A0A9Q0GBW6"/>
<feature type="transmembrane region" description="Helical" evidence="1">
    <location>
        <begin position="42"/>
        <end position="64"/>
    </location>
</feature>
<keyword evidence="3" id="KW-1185">Reference proteome</keyword>
<name>A0A9Q0GBW6_9ROSI</name>
<protein>
    <submittedName>
        <fullName evidence="2">Uncharacterized protein</fullName>
    </submittedName>
</protein>
<sequence>MWRVDMFCGYYIKAWSWCCGSFLLFAKILFHYKLYSWQCSDLTSVLLGLGYVPYVACVYCWTVGMGSNLFG</sequence>
<dbReference type="EMBL" id="JAKUCV010001296">
    <property type="protein sequence ID" value="KAJ4847002.1"/>
    <property type="molecule type" value="Genomic_DNA"/>
</dbReference>
<proteinExistence type="predicted"/>
<reference evidence="2" key="2">
    <citation type="journal article" date="2023" name="Plants (Basel)">
        <title>Annotation of the Turnera subulata (Passifloraceae) Draft Genome Reveals the S-Locus Evolved after the Divergence of Turneroideae from Passifloroideae in a Stepwise Manner.</title>
        <authorList>
            <person name="Henning P.M."/>
            <person name="Roalson E.H."/>
            <person name="Mir W."/>
            <person name="McCubbin A.G."/>
            <person name="Shore J.S."/>
        </authorList>
    </citation>
    <scope>NUCLEOTIDE SEQUENCE</scope>
    <source>
        <strain evidence="2">F60SS</strain>
    </source>
</reference>
<accession>A0A9Q0GBW6</accession>
<evidence type="ECO:0000313" key="3">
    <source>
        <dbReference type="Proteomes" id="UP001141552"/>
    </source>
</evidence>
<dbReference type="Proteomes" id="UP001141552">
    <property type="component" value="Unassembled WGS sequence"/>
</dbReference>
<keyword evidence="1" id="KW-0472">Membrane</keyword>
<evidence type="ECO:0000256" key="1">
    <source>
        <dbReference type="SAM" id="Phobius"/>
    </source>
</evidence>
<organism evidence="2 3">
    <name type="scientific">Turnera subulata</name>
    <dbReference type="NCBI Taxonomy" id="218843"/>
    <lineage>
        <taxon>Eukaryota</taxon>
        <taxon>Viridiplantae</taxon>
        <taxon>Streptophyta</taxon>
        <taxon>Embryophyta</taxon>
        <taxon>Tracheophyta</taxon>
        <taxon>Spermatophyta</taxon>
        <taxon>Magnoliopsida</taxon>
        <taxon>eudicotyledons</taxon>
        <taxon>Gunneridae</taxon>
        <taxon>Pentapetalae</taxon>
        <taxon>rosids</taxon>
        <taxon>fabids</taxon>
        <taxon>Malpighiales</taxon>
        <taxon>Passifloraceae</taxon>
        <taxon>Turnera</taxon>
    </lineage>
</organism>
<keyword evidence="1" id="KW-1133">Transmembrane helix</keyword>
<feature type="transmembrane region" description="Helical" evidence="1">
    <location>
        <begin position="12"/>
        <end position="30"/>
    </location>
</feature>